<reference evidence="1 2" key="1">
    <citation type="journal article" date="2013" name="Genome Biol. Evol.">
        <title>Comparison of metabolic capacities and inference of gene content evolution in mosquito-associated Spiroplasma diminutum and S. taiwanense.</title>
        <authorList>
            <person name="Lo W.S."/>
            <person name="Ku C."/>
            <person name="Chen L.L."/>
            <person name="Chang T.H."/>
            <person name="Kuo C.H."/>
        </authorList>
    </citation>
    <scope>NUCLEOTIDE SEQUENCE [LARGE SCALE GENOMIC DNA]</scope>
    <source>
        <strain evidence="1">CT-1</strain>
    </source>
</reference>
<keyword evidence="2" id="KW-1185">Reference proteome</keyword>
<dbReference type="AlphaFoldDB" id="S5LWP4"/>
<dbReference type="OrthoDB" id="387107at2"/>
<proteinExistence type="predicted"/>
<accession>S5LWP4</accession>
<name>S5LWP4_9MOLU</name>
<sequence>MASATLITSTSVTVIACGDNDLSNPEPEKPESGFQELINDFKKDLTTIKDEYWREKTDNFFSLVEFNEEIFYFLTKEK</sequence>
<evidence type="ECO:0000313" key="2">
    <source>
        <dbReference type="Proteomes" id="UP000014984"/>
    </source>
</evidence>
<dbReference type="STRING" id="1276220.STAIW_v1c04110"/>
<dbReference type="Proteomes" id="UP000014984">
    <property type="component" value="Chromosome"/>
</dbReference>
<dbReference type="PATRIC" id="fig|1276220.3.peg.416"/>
<gene>
    <name evidence="1" type="ORF">STAIW_v1c04110</name>
</gene>
<organism evidence="1 2">
    <name type="scientific">Spiroplasma taiwanense CT-1</name>
    <dbReference type="NCBI Taxonomy" id="1276220"/>
    <lineage>
        <taxon>Bacteria</taxon>
        <taxon>Bacillati</taxon>
        <taxon>Mycoplasmatota</taxon>
        <taxon>Mollicutes</taxon>
        <taxon>Entomoplasmatales</taxon>
        <taxon>Spiroplasmataceae</taxon>
        <taxon>Spiroplasma</taxon>
    </lineage>
</organism>
<evidence type="ECO:0000313" key="1">
    <source>
        <dbReference type="EMBL" id="AGR41061.1"/>
    </source>
</evidence>
<dbReference type="HOGENOM" id="CLU_2620279_0_0_14"/>
<protein>
    <submittedName>
        <fullName evidence="1">Uncharacterized protein</fullName>
    </submittedName>
</protein>
<dbReference type="EMBL" id="CP005074">
    <property type="protein sequence ID" value="AGR41061.1"/>
    <property type="molecule type" value="Genomic_DNA"/>
</dbReference>
<dbReference type="KEGG" id="stai:STAIW_v1c04110"/>